<dbReference type="SMART" id="SM00367">
    <property type="entry name" value="LRR_CC"/>
    <property type="match status" value="8"/>
</dbReference>
<dbReference type="PANTHER" id="PTHR13318:SF247">
    <property type="entry name" value="GH16156P"/>
    <property type="match status" value="1"/>
</dbReference>
<keyword evidence="4" id="KW-1185">Reference proteome</keyword>
<dbReference type="PROSITE" id="PS50181">
    <property type="entry name" value="FBOX"/>
    <property type="match status" value="1"/>
</dbReference>
<dbReference type="EMBL" id="CALNXJ010000007">
    <property type="protein sequence ID" value="CAH3043685.1"/>
    <property type="molecule type" value="Genomic_DNA"/>
</dbReference>
<dbReference type="AlphaFoldDB" id="A0AAU9W2V7"/>
<reference evidence="3 4" key="1">
    <citation type="submission" date="2022-05" db="EMBL/GenBank/DDBJ databases">
        <authorList>
            <consortium name="Genoscope - CEA"/>
            <person name="William W."/>
        </authorList>
    </citation>
    <scope>NUCLEOTIDE SEQUENCE [LARGE SCALE GENOMIC DNA]</scope>
</reference>
<proteinExistence type="predicted"/>
<organism evidence="3 4">
    <name type="scientific">Pocillopora meandrina</name>
    <dbReference type="NCBI Taxonomy" id="46732"/>
    <lineage>
        <taxon>Eukaryota</taxon>
        <taxon>Metazoa</taxon>
        <taxon>Cnidaria</taxon>
        <taxon>Anthozoa</taxon>
        <taxon>Hexacorallia</taxon>
        <taxon>Scleractinia</taxon>
        <taxon>Astrocoeniina</taxon>
        <taxon>Pocilloporidae</taxon>
        <taxon>Pocillopora</taxon>
    </lineage>
</organism>
<dbReference type="Gene3D" id="3.80.10.10">
    <property type="entry name" value="Ribonuclease Inhibitor"/>
    <property type="match status" value="2"/>
</dbReference>
<dbReference type="Gene3D" id="1.20.1280.50">
    <property type="match status" value="1"/>
</dbReference>
<name>A0AAU9W2V7_9CNID</name>
<dbReference type="InterPro" id="IPR001810">
    <property type="entry name" value="F-box_dom"/>
</dbReference>
<dbReference type="SMART" id="SM00256">
    <property type="entry name" value="FBOX"/>
    <property type="match status" value="1"/>
</dbReference>
<accession>A0AAU9W2V7</accession>
<sequence length="455" mass="50798">MATVTSLPDAVIIHILSYLDYPRLVRCSRVCSRWHRLCYDPSLWKTLRIRPKHATKVAADTVARVVARRTNLISSINLTNCTGLKDESLKHISLNCPNLKKLYLNGCNLITDYGIFALARNCDALETVSIPLKNVSERALSNLVKNNSGLRKLYAYSIAVTENTIKVISSGCPELEKMIVYEASLEDDQKSYADVLTDQMMRLLANGCRKLRKLTLRYNQVLVSDRSLAALAKKCRKLESFVIDYCDKDGGITDFGVCTIAHLCRNLKCLNISNGVITDVSLIVIADQLPFLEDLSLEFSEITDVGVYALMNRCEKLARLIVHNSDSIETGITDNTACVIANYASDEFRSLGLGFADITDEGLKTICFNVELSFLSINGCSKLTYEGLKSCFCYLDCLWNLDISFTDIVGKDEQLLEIGNSLPCLETLDITDCFSVSQESVKAFKEKFPHCKVNM</sequence>
<protein>
    <recommendedName>
        <fullName evidence="2">F-box domain-containing protein</fullName>
    </recommendedName>
</protein>
<dbReference type="InterPro" id="IPR036047">
    <property type="entry name" value="F-box-like_dom_sf"/>
</dbReference>
<dbReference type="SUPFAM" id="SSF52047">
    <property type="entry name" value="RNI-like"/>
    <property type="match status" value="1"/>
</dbReference>
<dbReference type="GO" id="GO:0019005">
    <property type="term" value="C:SCF ubiquitin ligase complex"/>
    <property type="evidence" value="ECO:0007669"/>
    <property type="project" value="TreeGrafter"/>
</dbReference>
<keyword evidence="1" id="KW-0833">Ubl conjugation pathway</keyword>
<dbReference type="Pfam" id="PF13516">
    <property type="entry name" value="LRR_6"/>
    <property type="match status" value="1"/>
</dbReference>
<dbReference type="InterPro" id="IPR001611">
    <property type="entry name" value="Leu-rich_rpt"/>
</dbReference>
<dbReference type="InterPro" id="IPR006553">
    <property type="entry name" value="Leu-rich_rpt_Cys-con_subtyp"/>
</dbReference>
<gene>
    <name evidence="3" type="ORF">PMEA_00031676</name>
</gene>
<evidence type="ECO:0000313" key="3">
    <source>
        <dbReference type="EMBL" id="CAH3043685.1"/>
    </source>
</evidence>
<dbReference type="Pfam" id="PF25372">
    <property type="entry name" value="DUF7885"/>
    <property type="match status" value="1"/>
</dbReference>
<dbReference type="Pfam" id="PF12937">
    <property type="entry name" value="F-box-like"/>
    <property type="match status" value="1"/>
</dbReference>
<evidence type="ECO:0000259" key="2">
    <source>
        <dbReference type="PROSITE" id="PS50181"/>
    </source>
</evidence>
<dbReference type="InterPro" id="IPR057207">
    <property type="entry name" value="FBXL15_LRR"/>
</dbReference>
<dbReference type="SUPFAM" id="SSF81383">
    <property type="entry name" value="F-box domain"/>
    <property type="match status" value="1"/>
</dbReference>
<feature type="domain" description="F-box" evidence="2">
    <location>
        <begin position="1"/>
        <end position="47"/>
    </location>
</feature>
<dbReference type="Proteomes" id="UP001159428">
    <property type="component" value="Unassembled WGS sequence"/>
</dbReference>
<comment type="caution">
    <text evidence="3">The sequence shown here is derived from an EMBL/GenBank/DDBJ whole genome shotgun (WGS) entry which is preliminary data.</text>
</comment>
<dbReference type="InterPro" id="IPR032675">
    <property type="entry name" value="LRR_dom_sf"/>
</dbReference>
<evidence type="ECO:0000256" key="1">
    <source>
        <dbReference type="ARBA" id="ARBA00022786"/>
    </source>
</evidence>
<dbReference type="GO" id="GO:0031146">
    <property type="term" value="P:SCF-dependent proteasomal ubiquitin-dependent protein catabolic process"/>
    <property type="evidence" value="ECO:0007669"/>
    <property type="project" value="TreeGrafter"/>
</dbReference>
<evidence type="ECO:0000313" key="4">
    <source>
        <dbReference type="Proteomes" id="UP001159428"/>
    </source>
</evidence>
<dbReference type="PANTHER" id="PTHR13318">
    <property type="entry name" value="PARTNER OF PAIRED, ISOFORM B-RELATED"/>
    <property type="match status" value="1"/>
</dbReference>